<dbReference type="Proteomes" id="UP000230423">
    <property type="component" value="Unassembled WGS sequence"/>
</dbReference>
<keyword evidence="2" id="KW-1185">Reference proteome</keyword>
<evidence type="ECO:0000313" key="2">
    <source>
        <dbReference type="Proteomes" id="UP000230423"/>
    </source>
</evidence>
<dbReference type="EMBL" id="KZ347624">
    <property type="protein sequence ID" value="PIO67395.1"/>
    <property type="molecule type" value="Genomic_DNA"/>
</dbReference>
<accession>A0A2G9UB04</accession>
<reference evidence="1 2" key="1">
    <citation type="submission" date="2015-09" db="EMBL/GenBank/DDBJ databases">
        <title>Draft genome of the parasitic nematode Teladorsagia circumcincta isolate WARC Sus (inbred).</title>
        <authorList>
            <person name="Mitreva M."/>
        </authorList>
    </citation>
    <scope>NUCLEOTIDE SEQUENCE [LARGE SCALE GENOMIC DNA]</scope>
    <source>
        <strain evidence="1 2">S</strain>
    </source>
</reference>
<proteinExistence type="predicted"/>
<protein>
    <submittedName>
        <fullName evidence="1">Uncharacterized protein</fullName>
    </submittedName>
</protein>
<gene>
    <name evidence="1" type="ORF">TELCIR_10855</name>
</gene>
<evidence type="ECO:0000313" key="1">
    <source>
        <dbReference type="EMBL" id="PIO67395.1"/>
    </source>
</evidence>
<organism evidence="1 2">
    <name type="scientific">Teladorsagia circumcincta</name>
    <name type="common">Brown stomach worm</name>
    <name type="synonym">Ostertagia circumcincta</name>
    <dbReference type="NCBI Taxonomy" id="45464"/>
    <lineage>
        <taxon>Eukaryota</taxon>
        <taxon>Metazoa</taxon>
        <taxon>Ecdysozoa</taxon>
        <taxon>Nematoda</taxon>
        <taxon>Chromadorea</taxon>
        <taxon>Rhabditida</taxon>
        <taxon>Rhabditina</taxon>
        <taxon>Rhabditomorpha</taxon>
        <taxon>Strongyloidea</taxon>
        <taxon>Trichostrongylidae</taxon>
        <taxon>Teladorsagia</taxon>
    </lineage>
</organism>
<sequence>MVSISKEASTTMATESITIHALAGAEETLASMVRRTTSTFCHMDQEAVHDRPLESARMALIGVQALLSLKDRHR</sequence>
<name>A0A2G9UB04_TELCI</name>
<dbReference type="AlphaFoldDB" id="A0A2G9UB04"/>